<name>A0AB39RN42_9ACTN</name>
<dbReference type="AlphaFoldDB" id="A0AB39RN42"/>
<dbReference type="EMBL" id="CP163443">
    <property type="protein sequence ID" value="XDQ55130.1"/>
    <property type="molecule type" value="Genomic_DNA"/>
</dbReference>
<evidence type="ECO:0000256" key="4">
    <source>
        <dbReference type="ARBA" id="ARBA00023163"/>
    </source>
</evidence>
<reference evidence="8" key="1">
    <citation type="submission" date="2024-07" db="EMBL/GenBank/DDBJ databases">
        <authorList>
            <person name="Yu S.T."/>
        </authorList>
    </citation>
    <scope>NUCLEOTIDE SEQUENCE</scope>
    <source>
        <strain evidence="8">R41</strain>
    </source>
</reference>
<gene>
    <name evidence="8" type="ORF">AB5J53_27455</name>
</gene>
<dbReference type="GO" id="GO:0006352">
    <property type="term" value="P:DNA-templated transcription initiation"/>
    <property type="evidence" value="ECO:0007669"/>
    <property type="project" value="InterPro"/>
</dbReference>
<evidence type="ECO:0000256" key="3">
    <source>
        <dbReference type="ARBA" id="ARBA00023082"/>
    </source>
</evidence>
<sequence>MTVSPSVGVHRAPRADEKDDSDASVIERSWGEPDAFAVLFDRYADDIHRYAARRLGTEAADDLMAETFVIAFQRRRSYDLSRPQARPWLYGIVTNLVGEHRRAEARRLRALSRVASTAPGEGGGGEPMAERVAARVSAESARGALAGALAELPARYRDVLLVIAWGDLDYSEAAEALGVPVGTVRSRLHRARSRLREALGGSDPTALQEVQEEPDHG</sequence>
<dbReference type="RefSeq" id="WP_369248316.1">
    <property type="nucleotide sequence ID" value="NZ_CP163443.1"/>
</dbReference>
<feature type="domain" description="RNA polymerase sigma factor 70 region 4 type 2" evidence="7">
    <location>
        <begin position="144"/>
        <end position="195"/>
    </location>
</feature>
<dbReference type="Gene3D" id="1.10.10.10">
    <property type="entry name" value="Winged helix-like DNA-binding domain superfamily/Winged helix DNA-binding domain"/>
    <property type="match status" value="1"/>
</dbReference>
<evidence type="ECO:0000256" key="1">
    <source>
        <dbReference type="ARBA" id="ARBA00010641"/>
    </source>
</evidence>
<evidence type="ECO:0000256" key="5">
    <source>
        <dbReference type="SAM" id="MobiDB-lite"/>
    </source>
</evidence>
<dbReference type="SUPFAM" id="SSF88946">
    <property type="entry name" value="Sigma2 domain of RNA polymerase sigma factors"/>
    <property type="match status" value="1"/>
</dbReference>
<dbReference type="InterPro" id="IPR013324">
    <property type="entry name" value="RNA_pol_sigma_r3/r4-like"/>
</dbReference>
<keyword evidence="2" id="KW-0805">Transcription regulation</keyword>
<dbReference type="PANTHER" id="PTHR43133">
    <property type="entry name" value="RNA POLYMERASE ECF-TYPE SIGMA FACTO"/>
    <property type="match status" value="1"/>
</dbReference>
<feature type="domain" description="RNA polymerase sigma-70 region 2" evidence="6">
    <location>
        <begin position="39"/>
        <end position="107"/>
    </location>
</feature>
<comment type="similarity">
    <text evidence="1">Belongs to the sigma-70 factor family. ECF subfamily.</text>
</comment>
<keyword evidence="4" id="KW-0804">Transcription</keyword>
<keyword evidence="3" id="KW-0731">Sigma factor</keyword>
<accession>A0AB39RN42</accession>
<dbReference type="InterPro" id="IPR014284">
    <property type="entry name" value="RNA_pol_sigma-70_dom"/>
</dbReference>
<dbReference type="InterPro" id="IPR039425">
    <property type="entry name" value="RNA_pol_sigma-70-like"/>
</dbReference>
<dbReference type="Pfam" id="PF04542">
    <property type="entry name" value="Sigma70_r2"/>
    <property type="match status" value="1"/>
</dbReference>
<dbReference type="InterPro" id="IPR013325">
    <property type="entry name" value="RNA_pol_sigma_r2"/>
</dbReference>
<feature type="region of interest" description="Disordered" evidence="5">
    <location>
        <begin position="1"/>
        <end position="24"/>
    </location>
</feature>
<protein>
    <submittedName>
        <fullName evidence="8">RNA polymerase sigma factor</fullName>
    </submittedName>
</protein>
<dbReference type="GO" id="GO:0016987">
    <property type="term" value="F:sigma factor activity"/>
    <property type="evidence" value="ECO:0007669"/>
    <property type="project" value="UniProtKB-KW"/>
</dbReference>
<proteinExistence type="inferred from homology"/>
<feature type="region of interest" description="Disordered" evidence="5">
    <location>
        <begin position="195"/>
        <end position="217"/>
    </location>
</feature>
<evidence type="ECO:0000259" key="6">
    <source>
        <dbReference type="Pfam" id="PF04542"/>
    </source>
</evidence>
<dbReference type="GO" id="GO:0003677">
    <property type="term" value="F:DNA binding"/>
    <property type="evidence" value="ECO:0007669"/>
    <property type="project" value="InterPro"/>
</dbReference>
<organism evidence="8">
    <name type="scientific">Streptomyces sp. R41</name>
    <dbReference type="NCBI Taxonomy" id="3238632"/>
    <lineage>
        <taxon>Bacteria</taxon>
        <taxon>Bacillati</taxon>
        <taxon>Actinomycetota</taxon>
        <taxon>Actinomycetes</taxon>
        <taxon>Kitasatosporales</taxon>
        <taxon>Streptomycetaceae</taxon>
        <taxon>Streptomyces</taxon>
    </lineage>
</organism>
<dbReference type="PANTHER" id="PTHR43133:SF25">
    <property type="entry name" value="RNA POLYMERASE SIGMA FACTOR RFAY-RELATED"/>
    <property type="match status" value="1"/>
</dbReference>
<dbReference type="NCBIfam" id="TIGR02937">
    <property type="entry name" value="sigma70-ECF"/>
    <property type="match status" value="1"/>
</dbReference>
<dbReference type="CDD" id="cd06171">
    <property type="entry name" value="Sigma70_r4"/>
    <property type="match status" value="1"/>
</dbReference>
<dbReference type="Gene3D" id="1.10.1740.10">
    <property type="match status" value="1"/>
</dbReference>
<dbReference type="InterPro" id="IPR007627">
    <property type="entry name" value="RNA_pol_sigma70_r2"/>
</dbReference>
<dbReference type="InterPro" id="IPR013249">
    <property type="entry name" value="RNA_pol_sigma70_r4_t2"/>
</dbReference>
<evidence type="ECO:0000259" key="7">
    <source>
        <dbReference type="Pfam" id="PF08281"/>
    </source>
</evidence>
<dbReference type="SUPFAM" id="SSF88659">
    <property type="entry name" value="Sigma3 and sigma4 domains of RNA polymerase sigma factors"/>
    <property type="match status" value="1"/>
</dbReference>
<evidence type="ECO:0000256" key="2">
    <source>
        <dbReference type="ARBA" id="ARBA00023015"/>
    </source>
</evidence>
<evidence type="ECO:0000313" key="8">
    <source>
        <dbReference type="EMBL" id="XDQ55130.1"/>
    </source>
</evidence>
<dbReference type="InterPro" id="IPR036388">
    <property type="entry name" value="WH-like_DNA-bd_sf"/>
</dbReference>
<dbReference type="Pfam" id="PF08281">
    <property type="entry name" value="Sigma70_r4_2"/>
    <property type="match status" value="1"/>
</dbReference>